<dbReference type="EMBL" id="JBINXB010000034">
    <property type="protein sequence ID" value="MFH6567996.1"/>
    <property type="molecule type" value="Genomic_DNA"/>
</dbReference>
<organism evidence="1 2">
    <name type="scientific">Pseudomonas kulmbachensis</name>
    <dbReference type="NCBI Taxonomy" id="3043408"/>
    <lineage>
        <taxon>Bacteria</taxon>
        <taxon>Pseudomonadati</taxon>
        <taxon>Pseudomonadota</taxon>
        <taxon>Gammaproteobacteria</taxon>
        <taxon>Pseudomonadales</taxon>
        <taxon>Pseudomonadaceae</taxon>
        <taxon>Pseudomonas</taxon>
    </lineage>
</organism>
<sequence length="71" mass="8183">MSDIQTLRRIVPQQNRRIFAAENETHHLCKHSPYQALAVFGGEKTTLLMAITPISLRPYDKTIIHTPWRIG</sequence>
<accession>A0ABW7M2K1</accession>
<proteinExistence type="predicted"/>
<keyword evidence="2" id="KW-1185">Reference proteome</keyword>
<dbReference type="RefSeq" id="WP_261741320.1">
    <property type="nucleotide sequence ID" value="NZ_CAVMKE010000001.1"/>
</dbReference>
<gene>
    <name evidence="1" type="ORF">ACHMWK_18710</name>
</gene>
<evidence type="ECO:0000313" key="2">
    <source>
        <dbReference type="Proteomes" id="UP001609821"/>
    </source>
</evidence>
<evidence type="ECO:0000313" key="1">
    <source>
        <dbReference type="EMBL" id="MFH6567996.1"/>
    </source>
</evidence>
<comment type="caution">
    <text evidence="1">The sequence shown here is derived from an EMBL/GenBank/DDBJ whole genome shotgun (WGS) entry which is preliminary data.</text>
</comment>
<dbReference type="Proteomes" id="UP001609821">
    <property type="component" value="Unassembled WGS sequence"/>
</dbReference>
<reference evidence="1 2" key="1">
    <citation type="submission" date="2024-10" db="EMBL/GenBank/DDBJ databases">
        <title>Aeromonas and Pseudomonas from the Cagarras Archipelago, Rio de Janeiro, Brazil.</title>
        <authorList>
            <person name="Canellas A.L.B."/>
            <person name="Laport M.S."/>
        </authorList>
    </citation>
    <scope>NUCLEOTIDE SEQUENCE [LARGE SCALE GENOMIC DNA]</scope>
    <source>
        <strain evidence="1 2">CPF-4</strain>
    </source>
</reference>
<protein>
    <submittedName>
        <fullName evidence="1">Uncharacterized protein</fullName>
    </submittedName>
</protein>
<name>A0ABW7M2K1_9PSED</name>